<accession>A0A327YR29</accession>
<reference evidence="2 3" key="1">
    <citation type="submission" date="2018-06" db="EMBL/GenBank/DDBJ databases">
        <title>Genomic Encyclopedia of Archaeal and Bacterial Type Strains, Phase II (KMG-II): from individual species to whole genera.</title>
        <authorList>
            <person name="Goeker M."/>
        </authorList>
    </citation>
    <scope>NUCLEOTIDE SEQUENCE [LARGE SCALE GENOMIC DNA]</scope>
    <source>
        <strain evidence="2 3">DSM 22011</strain>
    </source>
</reference>
<dbReference type="OrthoDB" id="7838294at2"/>
<protein>
    <recommendedName>
        <fullName evidence="4">Glycosyl transferase family 2</fullName>
    </recommendedName>
</protein>
<feature type="chain" id="PRO_5016444737" description="Glycosyl transferase family 2" evidence="1">
    <location>
        <begin position="27"/>
        <end position="297"/>
    </location>
</feature>
<gene>
    <name evidence="2" type="ORF">ATI53_1002161</name>
</gene>
<keyword evidence="1" id="KW-0732">Signal</keyword>
<keyword evidence="3" id="KW-1185">Reference proteome</keyword>
<evidence type="ECO:0000313" key="3">
    <source>
        <dbReference type="Proteomes" id="UP000249165"/>
    </source>
</evidence>
<evidence type="ECO:0000313" key="2">
    <source>
        <dbReference type="EMBL" id="RAK22982.1"/>
    </source>
</evidence>
<proteinExistence type="predicted"/>
<evidence type="ECO:0008006" key="4">
    <source>
        <dbReference type="Google" id="ProtNLM"/>
    </source>
</evidence>
<evidence type="ECO:0000256" key="1">
    <source>
        <dbReference type="SAM" id="SignalP"/>
    </source>
</evidence>
<dbReference type="EMBL" id="QLMG01000002">
    <property type="protein sequence ID" value="RAK22982.1"/>
    <property type="molecule type" value="Genomic_DNA"/>
</dbReference>
<organism evidence="2 3">
    <name type="scientific">Salipiger aestuarii</name>
    <dbReference type="NCBI Taxonomy" id="568098"/>
    <lineage>
        <taxon>Bacteria</taxon>
        <taxon>Pseudomonadati</taxon>
        <taxon>Pseudomonadota</taxon>
        <taxon>Alphaproteobacteria</taxon>
        <taxon>Rhodobacterales</taxon>
        <taxon>Roseobacteraceae</taxon>
        <taxon>Salipiger</taxon>
    </lineage>
</organism>
<name>A0A327YR29_9RHOB</name>
<sequence length="297" mass="32730">MAQAPATPKYKRAAMLVAAALSPALARRLSPAPSEAAALDLRDAASPHRSPAGQVIFLVPLVGPAQVGDWGAVVQRLNSTIESFRRQTAPWQAVICCQQRPPLPDDPRLRWLPFDDPTPGNDKWRKLAALCEDLETMETGPAYVMSFDADDLLRDGSVAQMLQSDAAGWLVGTGYVMDHATGDVALAGPRTARMPLRKPFWKLCGSCVALYHDPTLPQSTAFLKAMTAHEHRMFPYLARLAGLPLARMRCPSVLYVLNHGENFGARRGRVGFKSRFVQRYPIDPAHWARVRTQFPIP</sequence>
<dbReference type="Proteomes" id="UP000249165">
    <property type="component" value="Unassembled WGS sequence"/>
</dbReference>
<dbReference type="AlphaFoldDB" id="A0A327YR29"/>
<feature type="signal peptide" evidence="1">
    <location>
        <begin position="1"/>
        <end position="26"/>
    </location>
</feature>
<comment type="caution">
    <text evidence="2">The sequence shown here is derived from an EMBL/GenBank/DDBJ whole genome shotgun (WGS) entry which is preliminary data.</text>
</comment>
<dbReference type="RefSeq" id="WP_111549630.1">
    <property type="nucleotide sequence ID" value="NZ_LIGK01000004.1"/>
</dbReference>